<dbReference type="InterPro" id="IPR011251">
    <property type="entry name" value="Luciferase-like_dom"/>
</dbReference>
<dbReference type="InterPro" id="IPR036661">
    <property type="entry name" value="Luciferase-like_sf"/>
</dbReference>
<dbReference type="Pfam" id="PF00296">
    <property type="entry name" value="Bac_luciferase"/>
    <property type="match status" value="1"/>
</dbReference>
<dbReference type="PANTHER" id="PTHR43244">
    <property type="match status" value="1"/>
</dbReference>
<evidence type="ECO:0000259" key="2">
    <source>
        <dbReference type="Pfam" id="PF00296"/>
    </source>
</evidence>
<comment type="caution">
    <text evidence="3">The sequence shown here is derived from an EMBL/GenBank/DDBJ whole genome shotgun (WGS) entry which is preliminary data.</text>
</comment>
<proteinExistence type="predicted"/>
<organism evidence="3 4">
    <name type="scientific">Actinotalea lenta</name>
    <dbReference type="NCBI Taxonomy" id="3064654"/>
    <lineage>
        <taxon>Bacteria</taxon>
        <taxon>Bacillati</taxon>
        <taxon>Actinomycetota</taxon>
        <taxon>Actinomycetes</taxon>
        <taxon>Micrococcales</taxon>
        <taxon>Cellulomonadaceae</taxon>
        <taxon>Actinotalea</taxon>
    </lineage>
</organism>
<protein>
    <submittedName>
        <fullName evidence="3">LLM class F420-dependent oxidoreductase</fullName>
    </submittedName>
</protein>
<dbReference type="SUPFAM" id="SSF51679">
    <property type="entry name" value="Bacterial luciferase-like"/>
    <property type="match status" value="1"/>
</dbReference>
<dbReference type="CDD" id="cd01097">
    <property type="entry name" value="Tetrahydromethanopterin_reductase"/>
    <property type="match status" value="1"/>
</dbReference>
<evidence type="ECO:0000256" key="1">
    <source>
        <dbReference type="ARBA" id="ARBA00023002"/>
    </source>
</evidence>
<sequence>MRLGLAIDYADDFAAAVQLARGADRLGLDLVSVAEAYSFDAVSRLGYLAAVTERVGLAATVLGAYTRSPATLAMTAAGLDDVSGGRFELGLGASGPQVVEGFHGVPFAAPLTRLREIVEVCRMVWRREPARLEGRTVRLPLPPEAGGTGLGKPLALVNHPVRPRIPIAIAALTPRSVAQTAEIADGWLPAFFHPEHASAMWADALATGAARRDPGLGPLDVHVQVPLRIGSGAAERAALAAHRARLALYVGGMGARGRNFYADVVAGFGFTDAAAEVQERFLAGDRAGAAAALPEDLVRGTSLIGDRAQVRDRWAAFADAGVTTVSVSPGGTADALDQLATLRELTA</sequence>
<keyword evidence="1" id="KW-0560">Oxidoreductase</keyword>
<reference evidence="3 4" key="1">
    <citation type="submission" date="2023-07" db="EMBL/GenBank/DDBJ databases">
        <title>Description of novel actinomycetes strains, isolated from tidal flat sediment.</title>
        <authorList>
            <person name="Lu C."/>
        </authorList>
    </citation>
    <scope>NUCLEOTIDE SEQUENCE [LARGE SCALE GENOMIC DNA]</scope>
    <source>
        <strain evidence="3 4">SYSU T00b441</strain>
    </source>
</reference>
<gene>
    <name evidence="3" type="ORF">Q6348_06865</name>
</gene>
<feature type="domain" description="Luciferase-like" evidence="2">
    <location>
        <begin position="9"/>
        <end position="323"/>
    </location>
</feature>
<name>A0ABT9DCJ5_9CELL</name>
<dbReference type="Proteomes" id="UP001232536">
    <property type="component" value="Unassembled WGS sequence"/>
</dbReference>
<evidence type="ECO:0000313" key="3">
    <source>
        <dbReference type="EMBL" id="MDO8106918.1"/>
    </source>
</evidence>
<dbReference type="Gene3D" id="3.20.20.30">
    <property type="entry name" value="Luciferase-like domain"/>
    <property type="match status" value="1"/>
</dbReference>
<dbReference type="InterPro" id="IPR050564">
    <property type="entry name" value="F420-G6PD/mer"/>
</dbReference>
<evidence type="ECO:0000313" key="4">
    <source>
        <dbReference type="Proteomes" id="UP001232536"/>
    </source>
</evidence>
<keyword evidence="4" id="KW-1185">Reference proteome</keyword>
<accession>A0ABT9DCJ5</accession>
<dbReference type="InterPro" id="IPR019951">
    <property type="entry name" value="F420_OxRdatse_Rv3520c_pred"/>
</dbReference>
<dbReference type="PANTHER" id="PTHR43244:SF1">
    <property type="entry name" value="5,10-METHYLENETETRAHYDROMETHANOPTERIN REDUCTASE"/>
    <property type="match status" value="1"/>
</dbReference>
<dbReference type="NCBIfam" id="TIGR03559">
    <property type="entry name" value="F420_Rv3520c"/>
    <property type="match status" value="1"/>
</dbReference>
<dbReference type="RefSeq" id="WP_304600556.1">
    <property type="nucleotide sequence ID" value="NZ_JAUQYO010000001.1"/>
</dbReference>
<dbReference type="EMBL" id="JAUQYP010000001">
    <property type="protein sequence ID" value="MDO8106918.1"/>
    <property type="molecule type" value="Genomic_DNA"/>
</dbReference>